<dbReference type="EMBL" id="CAEZVB010000048">
    <property type="protein sequence ID" value="CAB4623733.1"/>
    <property type="molecule type" value="Genomic_DNA"/>
</dbReference>
<dbReference type="Pfam" id="PF11578">
    <property type="entry name" value="DUF3237"/>
    <property type="match status" value="1"/>
</dbReference>
<name>A0A6J6IGY2_9ZZZZ</name>
<dbReference type="PANTHER" id="PTHR37315">
    <property type="entry name" value="UPF0311 PROTEIN BLR7842"/>
    <property type="match status" value="1"/>
</dbReference>
<dbReference type="PANTHER" id="PTHR37315:SF1">
    <property type="entry name" value="UPF0311 PROTEIN BLR7842"/>
    <property type="match status" value="1"/>
</dbReference>
<evidence type="ECO:0000313" key="2">
    <source>
        <dbReference type="EMBL" id="CAB4922102.1"/>
    </source>
</evidence>
<accession>A0A6J6IGY2</accession>
<proteinExistence type="predicted"/>
<dbReference type="Gene3D" id="2.40.160.20">
    <property type="match status" value="1"/>
</dbReference>
<reference evidence="1" key="1">
    <citation type="submission" date="2020-05" db="EMBL/GenBank/DDBJ databases">
        <authorList>
            <person name="Chiriac C."/>
            <person name="Salcher M."/>
            <person name="Ghai R."/>
            <person name="Kavagutti S V."/>
        </authorList>
    </citation>
    <scope>NUCLEOTIDE SEQUENCE</scope>
</reference>
<protein>
    <submittedName>
        <fullName evidence="1">Unannotated protein</fullName>
    </submittedName>
</protein>
<evidence type="ECO:0000313" key="1">
    <source>
        <dbReference type="EMBL" id="CAB4623733.1"/>
    </source>
</evidence>
<dbReference type="EMBL" id="CAFBMO010000134">
    <property type="protein sequence ID" value="CAB4922102.1"/>
    <property type="molecule type" value="Genomic_DNA"/>
</dbReference>
<gene>
    <name evidence="1" type="ORF">UFOPK1908_01024</name>
    <name evidence="2" type="ORF">UFOPK3576_01722</name>
</gene>
<dbReference type="InterPro" id="IPR020915">
    <property type="entry name" value="UPF0311"/>
</dbReference>
<organism evidence="1">
    <name type="scientific">freshwater metagenome</name>
    <dbReference type="NCBI Taxonomy" id="449393"/>
    <lineage>
        <taxon>unclassified sequences</taxon>
        <taxon>metagenomes</taxon>
        <taxon>ecological metagenomes</taxon>
    </lineage>
</organism>
<sequence>MAAVSPDRPIELEFLFEFLMELASASKPAHDLGPTPSGYRAVGSITGGWVKGPRINARVIEGIDYAIRRPDNALVPDIRVVIETDDGAKILMSYKGVIEPWDEILKARKGEPYDESKINWKVMITFETSAEKYDWLNRTQAVGRGAVVEGGFHYRAYELV</sequence>
<dbReference type="AlphaFoldDB" id="A0A6J6IGY2"/>